<protein>
    <recommendedName>
        <fullName evidence="3">EF-hand domain-containing protein</fullName>
    </recommendedName>
</protein>
<dbReference type="Gene3D" id="1.10.238.10">
    <property type="entry name" value="EF-hand"/>
    <property type="match status" value="1"/>
</dbReference>
<evidence type="ECO:0000256" key="2">
    <source>
        <dbReference type="ARBA" id="ARBA00022837"/>
    </source>
</evidence>
<evidence type="ECO:0000259" key="3">
    <source>
        <dbReference type="PROSITE" id="PS50222"/>
    </source>
</evidence>
<dbReference type="Proteomes" id="UP000243217">
    <property type="component" value="Unassembled WGS sequence"/>
</dbReference>
<feature type="domain" description="EF-hand" evidence="3">
    <location>
        <begin position="1"/>
        <end position="28"/>
    </location>
</feature>
<dbReference type="PROSITE" id="PS00018">
    <property type="entry name" value="EF_HAND_1"/>
    <property type="match status" value="2"/>
</dbReference>
<dbReference type="SUPFAM" id="SSF47473">
    <property type="entry name" value="EF-hand"/>
    <property type="match status" value="1"/>
</dbReference>
<keyword evidence="1" id="KW-0677">Repeat</keyword>
<feature type="domain" description="EF-hand" evidence="3">
    <location>
        <begin position="74"/>
        <end position="94"/>
    </location>
</feature>
<organism evidence="4 5">
    <name type="scientific">Thraustotheca clavata</name>
    <dbReference type="NCBI Taxonomy" id="74557"/>
    <lineage>
        <taxon>Eukaryota</taxon>
        <taxon>Sar</taxon>
        <taxon>Stramenopiles</taxon>
        <taxon>Oomycota</taxon>
        <taxon>Saprolegniomycetes</taxon>
        <taxon>Saprolegniales</taxon>
        <taxon>Achlyaceae</taxon>
        <taxon>Thraustotheca</taxon>
    </lineage>
</organism>
<dbReference type="GO" id="GO:0019722">
    <property type="term" value="P:calcium-mediated signaling"/>
    <property type="evidence" value="ECO:0007669"/>
    <property type="project" value="InterPro"/>
</dbReference>
<comment type="caution">
    <text evidence="4">The sequence shown here is derived from an EMBL/GenBank/DDBJ whole genome shotgun (WGS) entry which is preliminary data.</text>
</comment>
<proteinExistence type="predicted"/>
<dbReference type="PROSITE" id="PS50222">
    <property type="entry name" value="EF_HAND_2"/>
    <property type="match status" value="3"/>
</dbReference>
<evidence type="ECO:0000313" key="4">
    <source>
        <dbReference type="EMBL" id="OQR88390.1"/>
    </source>
</evidence>
<feature type="non-terminal residue" evidence="4">
    <location>
        <position position="94"/>
    </location>
</feature>
<name>A0A1V9YRU1_9STRA</name>
<evidence type="ECO:0000313" key="5">
    <source>
        <dbReference type="Proteomes" id="UP000243217"/>
    </source>
</evidence>
<dbReference type="GO" id="GO:0019900">
    <property type="term" value="F:kinase binding"/>
    <property type="evidence" value="ECO:0007669"/>
    <property type="project" value="InterPro"/>
</dbReference>
<dbReference type="InterPro" id="IPR045198">
    <property type="entry name" value="CNBL1-10"/>
</dbReference>
<dbReference type="STRING" id="74557.A0A1V9YRU1"/>
<dbReference type="GO" id="GO:0005509">
    <property type="term" value="F:calcium ion binding"/>
    <property type="evidence" value="ECO:0007669"/>
    <property type="project" value="InterPro"/>
</dbReference>
<evidence type="ECO:0000256" key="1">
    <source>
        <dbReference type="ARBA" id="ARBA00022737"/>
    </source>
</evidence>
<dbReference type="Pfam" id="PF00036">
    <property type="entry name" value="EF-hand_1"/>
    <property type="match status" value="1"/>
</dbReference>
<dbReference type="SMART" id="SM00054">
    <property type="entry name" value="EFh"/>
    <property type="match status" value="2"/>
</dbReference>
<reference evidence="4 5" key="1">
    <citation type="journal article" date="2014" name="Genome Biol. Evol.">
        <title>The secreted proteins of Achlya hypogyna and Thraustotheca clavata identify the ancestral oomycete secretome and reveal gene acquisitions by horizontal gene transfer.</title>
        <authorList>
            <person name="Misner I."/>
            <person name="Blouin N."/>
            <person name="Leonard G."/>
            <person name="Richards T.A."/>
            <person name="Lane C.E."/>
        </authorList>
    </citation>
    <scope>NUCLEOTIDE SEQUENCE [LARGE SCALE GENOMIC DNA]</scope>
    <source>
        <strain evidence="4 5">ATCC 34112</strain>
    </source>
</reference>
<dbReference type="InterPro" id="IPR002048">
    <property type="entry name" value="EF_hand_dom"/>
</dbReference>
<accession>A0A1V9YRU1</accession>
<dbReference type="InterPro" id="IPR018247">
    <property type="entry name" value="EF_Hand_1_Ca_BS"/>
</dbReference>
<dbReference type="OrthoDB" id="191686at2759"/>
<dbReference type="EMBL" id="JNBS01003275">
    <property type="protein sequence ID" value="OQR88390.1"/>
    <property type="molecule type" value="Genomic_DNA"/>
</dbReference>
<sequence length="94" mass="10699">MFLLMDKDNDGLITFTEFVQLVALLSTKATLQEKITLSFQIMDLDEDGKLSKDDVHQLLHTSITENSIHLTKDQVTQIIEHTFTDIDADKDGYV</sequence>
<gene>
    <name evidence="4" type="ORF">THRCLA_22882</name>
</gene>
<dbReference type="PANTHER" id="PTHR23056">
    <property type="entry name" value="CALCINEURIN B"/>
    <property type="match status" value="1"/>
</dbReference>
<keyword evidence="2" id="KW-0106">Calcium</keyword>
<keyword evidence="5" id="KW-1185">Reference proteome</keyword>
<dbReference type="InterPro" id="IPR011992">
    <property type="entry name" value="EF-hand-dom_pair"/>
</dbReference>
<dbReference type="AlphaFoldDB" id="A0A1V9YRU1"/>
<dbReference type="Pfam" id="PF13499">
    <property type="entry name" value="EF-hand_7"/>
    <property type="match status" value="1"/>
</dbReference>
<feature type="domain" description="EF-hand" evidence="3">
    <location>
        <begin position="30"/>
        <end position="65"/>
    </location>
</feature>
<dbReference type="PANTHER" id="PTHR23056:SF110">
    <property type="entry name" value="CALMODULIN"/>
    <property type="match status" value="1"/>
</dbReference>